<reference evidence="1 2" key="1">
    <citation type="journal article" date="2023" name="IMA Fungus">
        <title>Comparative genomic study of the Penicillium genus elucidates a diverse pangenome and 15 lateral gene transfer events.</title>
        <authorList>
            <person name="Petersen C."/>
            <person name="Sorensen T."/>
            <person name="Nielsen M.R."/>
            <person name="Sondergaard T.E."/>
            <person name="Sorensen J.L."/>
            <person name="Fitzpatrick D.A."/>
            <person name="Frisvad J.C."/>
            <person name="Nielsen K.L."/>
        </authorList>
    </citation>
    <scope>NUCLEOTIDE SEQUENCE [LARGE SCALE GENOMIC DNA]</scope>
    <source>
        <strain evidence="1 2">IBT 3361</strain>
    </source>
</reference>
<proteinExistence type="predicted"/>
<feature type="non-terminal residue" evidence="1">
    <location>
        <position position="1"/>
    </location>
</feature>
<dbReference type="Proteomes" id="UP001220256">
    <property type="component" value="Unassembled WGS sequence"/>
</dbReference>
<gene>
    <name evidence="1" type="ORF">N7505_008007</name>
</gene>
<comment type="caution">
    <text evidence="1">The sequence shown here is derived from an EMBL/GenBank/DDBJ whole genome shotgun (WGS) entry which is preliminary data.</text>
</comment>
<dbReference type="EMBL" id="JAPVEB010000005">
    <property type="protein sequence ID" value="KAJ5264086.1"/>
    <property type="molecule type" value="Genomic_DNA"/>
</dbReference>
<name>A0ABQ8WCG1_PENCH</name>
<keyword evidence="2" id="KW-1185">Reference proteome</keyword>
<protein>
    <submittedName>
        <fullName evidence="1">Uncharacterized protein</fullName>
    </submittedName>
</protein>
<accession>A0ABQ8WCG1</accession>
<evidence type="ECO:0000313" key="2">
    <source>
        <dbReference type="Proteomes" id="UP001220256"/>
    </source>
</evidence>
<organism evidence="1 2">
    <name type="scientific">Penicillium chrysogenum</name>
    <name type="common">Penicillium notatum</name>
    <dbReference type="NCBI Taxonomy" id="5076"/>
    <lineage>
        <taxon>Eukaryota</taxon>
        <taxon>Fungi</taxon>
        <taxon>Dikarya</taxon>
        <taxon>Ascomycota</taxon>
        <taxon>Pezizomycotina</taxon>
        <taxon>Eurotiomycetes</taxon>
        <taxon>Eurotiomycetidae</taxon>
        <taxon>Eurotiales</taxon>
        <taxon>Aspergillaceae</taxon>
        <taxon>Penicillium</taxon>
        <taxon>Penicillium chrysogenum species complex</taxon>
    </lineage>
</organism>
<sequence>SVRDETYLRIGIDSLSPCLIKRLINTSERDKEEEPISELEDKIIILRVERTKPNNTIEALYIERDEAIAYRDIAIREYKAATARKSTKIPNIPILNDGKELYITPRISSDISILYIDAKDIILYLKTIFVNLNRYIEAYTIYYKLKIKPKDSFTNFLIDSPKKLSLLPKIISVIYIRNSRTYFRVKLYSTPYIKREYTPSLSTSERETLIKEGRYFNYKEYRYITYNYPKKKPTLAIATTTPTINPPYIDEIIELKANTDSGKVPT</sequence>
<evidence type="ECO:0000313" key="1">
    <source>
        <dbReference type="EMBL" id="KAJ5264086.1"/>
    </source>
</evidence>